<dbReference type="InterPro" id="IPR006674">
    <property type="entry name" value="HD_domain"/>
</dbReference>
<dbReference type="PANTHER" id="PTHR11373:SF43">
    <property type="entry name" value="DEOXYGUANOSINETRIPHOSPHATE TRIPHOSPHOHYDROLASE-LIKE PROTEIN"/>
    <property type="match status" value="1"/>
</dbReference>
<keyword evidence="1 2" id="KW-0378">Hydrolase</keyword>
<keyword evidence="5" id="KW-1185">Reference proteome</keyword>
<name>A0A388TFC9_9BACT</name>
<dbReference type="Pfam" id="PF01966">
    <property type="entry name" value="HD"/>
    <property type="match status" value="1"/>
</dbReference>
<dbReference type="InterPro" id="IPR050135">
    <property type="entry name" value="dGTPase-like"/>
</dbReference>
<comment type="caution">
    <text evidence="4">The sequence shown here is derived from an EMBL/GenBank/DDBJ whole genome shotgun (WGS) entry which is preliminary data.</text>
</comment>
<proteinExistence type="inferred from homology"/>
<dbReference type="InterPro" id="IPR006261">
    <property type="entry name" value="dGTPase"/>
</dbReference>
<dbReference type="InterPro" id="IPR023023">
    <property type="entry name" value="dNTPase_2"/>
</dbReference>
<dbReference type="SMART" id="SM00471">
    <property type="entry name" value="HDc"/>
    <property type="match status" value="1"/>
</dbReference>
<dbReference type="GO" id="GO:0008832">
    <property type="term" value="F:dGTPase activity"/>
    <property type="evidence" value="ECO:0007669"/>
    <property type="project" value="TreeGrafter"/>
</dbReference>
<dbReference type="Pfam" id="PF13286">
    <property type="entry name" value="HD_assoc"/>
    <property type="match status" value="1"/>
</dbReference>
<dbReference type="HAMAP" id="MF_01212">
    <property type="entry name" value="dGTPase_type2"/>
    <property type="match status" value="1"/>
</dbReference>
<dbReference type="InterPro" id="IPR026875">
    <property type="entry name" value="PHydrolase_assoc_dom"/>
</dbReference>
<evidence type="ECO:0000259" key="3">
    <source>
        <dbReference type="PROSITE" id="PS51831"/>
    </source>
</evidence>
<organism evidence="4 5">
    <name type="scientific">Candidatus Termititenax persephonae</name>
    <dbReference type="NCBI Taxonomy" id="2218525"/>
    <lineage>
        <taxon>Bacteria</taxon>
        <taxon>Bacillati</taxon>
        <taxon>Candidatus Margulisiibacteriota</taxon>
        <taxon>Candidatus Termititenacia</taxon>
        <taxon>Candidatus Termititenacales</taxon>
        <taxon>Candidatus Termititenacaceae</taxon>
        <taxon>Candidatus Termititenax</taxon>
    </lineage>
</organism>
<dbReference type="CDD" id="cd00077">
    <property type="entry name" value="HDc"/>
    <property type="match status" value="1"/>
</dbReference>
<dbReference type="NCBIfam" id="TIGR01353">
    <property type="entry name" value="dGTP_triPase"/>
    <property type="match status" value="1"/>
</dbReference>
<comment type="similarity">
    <text evidence="2">Belongs to the dGTPase family. Type 2 subfamily.</text>
</comment>
<dbReference type="EMBL" id="BGZO01000007">
    <property type="protein sequence ID" value="GBR75738.1"/>
    <property type="molecule type" value="Genomic_DNA"/>
</dbReference>
<accession>A0A388TFC9</accession>
<protein>
    <recommendedName>
        <fullName evidence="2">Deoxyguanosinetriphosphate triphosphohydrolase-like protein</fullName>
    </recommendedName>
</protein>
<evidence type="ECO:0000256" key="2">
    <source>
        <dbReference type="HAMAP-Rule" id="MF_01212"/>
    </source>
</evidence>
<evidence type="ECO:0000313" key="4">
    <source>
        <dbReference type="EMBL" id="GBR75738.1"/>
    </source>
</evidence>
<sequence>MLSKKNLENREAKLLARYAVRSNQSQGRKYAEPPPAYRTEFQRDRDRVIHCKAFRRLKHKTQVFVTTQQGDHYRTRLTHTLEVTQISRDLARTLGLNEDLAETIALAHDLGHTPFGHTGEKVLNELLQAHGGFEHNRQSRKIVEHLEKKYPDFDGLNLSYEVLDGLIKHRSPYDNGGAVADCAPTLEAQIVNLADEAAYNSHDVDDAIASGLLTPQDLQKVRLWSELTARQKKLRPGLSTPALVNLNIRALIGGMINDILQETENRLRRHKIKNLRDVHNAPTELVGFSRGFGSQIAELRDFLYRKFYRHPQVVKRNKAAEKIIAQLFKHLVKHPAKALASSTFLHSEPIEIAVGDFIAGMTDQYALSMAKGG</sequence>
<dbReference type="PANTHER" id="PTHR11373">
    <property type="entry name" value="DEOXYNUCLEOSIDE TRIPHOSPHATE TRIPHOSPHOHYDROLASE"/>
    <property type="match status" value="1"/>
</dbReference>
<dbReference type="AlphaFoldDB" id="A0A388TFC9"/>
<evidence type="ECO:0000256" key="1">
    <source>
        <dbReference type="ARBA" id="ARBA00022801"/>
    </source>
</evidence>
<dbReference type="InterPro" id="IPR003607">
    <property type="entry name" value="HD/PDEase_dom"/>
</dbReference>
<dbReference type="Gene3D" id="1.10.3210.10">
    <property type="entry name" value="Hypothetical protein af1432"/>
    <property type="match status" value="1"/>
</dbReference>
<gene>
    <name evidence="4" type="primary">dgt</name>
    <name evidence="4" type="ORF">NO2_0384</name>
</gene>
<evidence type="ECO:0000313" key="5">
    <source>
        <dbReference type="Proteomes" id="UP000275925"/>
    </source>
</evidence>
<feature type="domain" description="HD" evidence="3">
    <location>
        <begin position="76"/>
        <end position="200"/>
    </location>
</feature>
<dbReference type="Proteomes" id="UP000275925">
    <property type="component" value="Unassembled WGS sequence"/>
</dbReference>
<dbReference type="SUPFAM" id="SSF109604">
    <property type="entry name" value="HD-domain/PDEase-like"/>
    <property type="match status" value="1"/>
</dbReference>
<dbReference type="FunFam" id="1.10.3210.10:FF:000024">
    <property type="entry name" value="Deoxyguanosinetriphosphate triphosphohydrolase-like protein"/>
    <property type="match status" value="1"/>
</dbReference>
<dbReference type="GO" id="GO:0006203">
    <property type="term" value="P:dGTP catabolic process"/>
    <property type="evidence" value="ECO:0007669"/>
    <property type="project" value="TreeGrafter"/>
</dbReference>
<reference evidence="4 5" key="1">
    <citation type="journal article" date="2019" name="ISME J.">
        <title>Genome analyses of uncultured TG2/ZB3 bacteria in 'Margulisbacteria' specifically attached to ectosymbiotic spirochetes of protists in the termite gut.</title>
        <authorList>
            <person name="Utami Y.D."/>
            <person name="Kuwahara H."/>
            <person name="Igai K."/>
            <person name="Murakami T."/>
            <person name="Sugaya K."/>
            <person name="Morikawa T."/>
            <person name="Nagura Y."/>
            <person name="Yuki M."/>
            <person name="Deevong P."/>
            <person name="Inoue T."/>
            <person name="Kihara K."/>
            <person name="Lo N."/>
            <person name="Yamada A."/>
            <person name="Ohkuma M."/>
            <person name="Hongoh Y."/>
        </authorList>
    </citation>
    <scope>NUCLEOTIDE SEQUENCE [LARGE SCALE GENOMIC DNA]</scope>
    <source>
        <strain evidence="4">NkOx7-02</strain>
    </source>
</reference>
<dbReference type="PROSITE" id="PS51831">
    <property type="entry name" value="HD"/>
    <property type="match status" value="1"/>
</dbReference>
<dbReference type="NCBIfam" id="NF002326">
    <property type="entry name" value="PRK01286.1-1"/>
    <property type="match status" value="1"/>
</dbReference>